<dbReference type="SMART" id="SM00028">
    <property type="entry name" value="TPR"/>
    <property type="match status" value="6"/>
</dbReference>
<evidence type="ECO:0000256" key="1">
    <source>
        <dbReference type="ARBA" id="ARBA00022737"/>
    </source>
</evidence>
<evidence type="ECO:0000313" key="4">
    <source>
        <dbReference type="EMBL" id="KAA0164598.1"/>
    </source>
</evidence>
<keyword evidence="2" id="KW-0802">TPR repeat</keyword>
<reference evidence="5 6" key="1">
    <citation type="submission" date="2019-07" db="EMBL/GenBank/DDBJ databases">
        <title>Genomes of Cafeteria roenbergensis.</title>
        <authorList>
            <person name="Fischer M.G."/>
            <person name="Hackl T."/>
            <person name="Roman M."/>
        </authorList>
    </citation>
    <scope>NUCLEOTIDE SEQUENCE [LARGE SCALE GENOMIC DNA]</scope>
    <source>
        <strain evidence="3 6">Cflag</strain>
        <strain evidence="4 5">RCC970-E3</strain>
    </source>
</reference>
<evidence type="ECO:0000313" key="3">
    <source>
        <dbReference type="EMBL" id="KAA0153069.1"/>
    </source>
</evidence>
<dbReference type="EMBL" id="VLTL01000054">
    <property type="protein sequence ID" value="KAA0164598.1"/>
    <property type="molecule type" value="Genomic_DNA"/>
</dbReference>
<dbReference type="InterPro" id="IPR019734">
    <property type="entry name" value="TPR_rpt"/>
</dbReference>
<dbReference type="PANTHER" id="PTHR45641">
    <property type="entry name" value="TETRATRICOPEPTIDE REPEAT PROTEIN (AFU_ORTHOLOGUE AFUA_6G03870)"/>
    <property type="match status" value="1"/>
</dbReference>
<dbReference type="SUPFAM" id="SSF48452">
    <property type="entry name" value="TPR-like"/>
    <property type="match status" value="1"/>
</dbReference>
<dbReference type="AlphaFoldDB" id="A0A5A8CK33"/>
<comment type="caution">
    <text evidence="3">The sequence shown here is derived from an EMBL/GenBank/DDBJ whole genome shotgun (WGS) entry which is preliminary data.</text>
</comment>
<proteinExistence type="predicted"/>
<dbReference type="PANTHER" id="PTHR45641:SF19">
    <property type="entry name" value="NEPHROCYSTIN-3"/>
    <property type="match status" value="1"/>
</dbReference>
<dbReference type="EMBL" id="VLTM01000102">
    <property type="protein sequence ID" value="KAA0153069.1"/>
    <property type="molecule type" value="Genomic_DNA"/>
</dbReference>
<dbReference type="Pfam" id="PF13424">
    <property type="entry name" value="TPR_12"/>
    <property type="match status" value="2"/>
</dbReference>
<dbReference type="Proteomes" id="UP000325113">
    <property type="component" value="Unassembled WGS sequence"/>
</dbReference>
<dbReference type="Gene3D" id="1.25.40.10">
    <property type="entry name" value="Tetratricopeptide repeat domain"/>
    <property type="match status" value="3"/>
</dbReference>
<dbReference type="Proteomes" id="UP000324907">
    <property type="component" value="Unassembled WGS sequence"/>
</dbReference>
<dbReference type="InterPro" id="IPR011990">
    <property type="entry name" value="TPR-like_helical_dom_sf"/>
</dbReference>
<sequence>MAGTETGHGSAFVGRVAELRATLFNELAHRQQWRNRDDVTGEAAVLSELASLGELAQWEPALRLLALSRAAVLSADAALRAPSEGSARAAVVALGAAAAGFFKADHVDCAAELYAANVAPTASHFGPQSREMAAMLGNLAMCHLNMGSHETALSLFGRVRDIQAAHEGGEARALLATTLNNMGLCHEKMGAIEAAAELFDQCRAEREEVLGGSSAMHAEALNNLAMCLRRLGRTAEAAELLEQSVGIELEALGPDHPARVTTIQNLGLCRFDLGSVADAARWFQQAMALLASNGGQGSAEYGRLALKLAMALEAQGDPDRSLAVIQALLETAPAGSATRATALASLAKLLQRTSSPEMALPVWRDAIDALRVFAGAAGTDAGAAGAEAGAAGAVAGADAGGGGADGQAAALMLPQALAQAAACSMQLGLGREAAGFYRECNEAIKLARGSATGESVMVLSKSVNISLRVGDVDAAVSAATTAVSDAEAVFGRDHPNFARAASTLVRARVAQGTADEGCTALAFHVMDVCQSTLGADHPDSRGAAQLVSDLMARMG</sequence>
<organism evidence="3 6">
    <name type="scientific">Cafeteria roenbergensis</name>
    <name type="common">Marine flagellate</name>
    <dbReference type="NCBI Taxonomy" id="33653"/>
    <lineage>
        <taxon>Eukaryota</taxon>
        <taxon>Sar</taxon>
        <taxon>Stramenopiles</taxon>
        <taxon>Bigyra</taxon>
        <taxon>Opalozoa</taxon>
        <taxon>Bicosoecida</taxon>
        <taxon>Cafeteriaceae</taxon>
        <taxon>Cafeteria</taxon>
    </lineage>
</organism>
<accession>A0A5A8CK33</accession>
<evidence type="ECO:0000313" key="5">
    <source>
        <dbReference type="Proteomes" id="UP000324907"/>
    </source>
</evidence>
<name>A0A5A8CK33_CAFRO</name>
<evidence type="ECO:0000313" key="6">
    <source>
        <dbReference type="Proteomes" id="UP000325113"/>
    </source>
</evidence>
<evidence type="ECO:0000256" key="2">
    <source>
        <dbReference type="ARBA" id="ARBA00022803"/>
    </source>
</evidence>
<gene>
    <name evidence="4" type="ORF">FNF28_03757</name>
    <name evidence="3" type="ORF">FNF31_06532</name>
</gene>
<keyword evidence="1" id="KW-0677">Repeat</keyword>
<protein>
    <submittedName>
        <fullName evidence="3">Uncharacterized protein</fullName>
    </submittedName>
</protein>